<dbReference type="AlphaFoldDB" id="A0A9P5IVC7"/>
<reference evidence="1 2" key="1">
    <citation type="journal article" date="2020" name="Genome Biol. Evol.">
        <title>Comparative genomics of Sclerotiniaceae.</title>
        <authorList>
            <person name="Valero Jimenez C.A."/>
            <person name="Steentjes M."/>
            <person name="Scholten O.E."/>
            <person name="Van Kan J.A.L."/>
        </authorList>
    </citation>
    <scope>NUCLEOTIDE SEQUENCE [LARGE SCALE GENOMIC DNA]</scope>
    <source>
        <strain evidence="1 2">MUCL 94</strain>
    </source>
</reference>
<keyword evidence="2" id="KW-1185">Reference proteome</keyword>
<name>A0A9P5IVC7_9HELO</name>
<sequence>MCEIYSPDICMKGLIAQATWEVCSAAGNPADWTWMVAFLSAAIDGESCGNRRVGIAAWLLRVVCDHSDENNLGPARNFAVTAPGEQPVLAKDEEYPNLQPETMIITFFMQARTTDSGPDVYWRVSCRGISCFSKRTSSRAIEALRLAVCCITFMQYDAAMDNVWTG</sequence>
<dbReference type="RefSeq" id="XP_038736098.1">
    <property type="nucleotide sequence ID" value="XM_038872892.1"/>
</dbReference>
<evidence type="ECO:0000313" key="1">
    <source>
        <dbReference type="EMBL" id="KAF7950829.1"/>
    </source>
</evidence>
<dbReference type="EMBL" id="RCSW01000004">
    <property type="protein sequence ID" value="KAF7950829.1"/>
    <property type="molecule type" value="Genomic_DNA"/>
</dbReference>
<organism evidence="1 2">
    <name type="scientific">Botrytis byssoidea</name>
    <dbReference type="NCBI Taxonomy" id="139641"/>
    <lineage>
        <taxon>Eukaryota</taxon>
        <taxon>Fungi</taxon>
        <taxon>Dikarya</taxon>
        <taxon>Ascomycota</taxon>
        <taxon>Pezizomycotina</taxon>
        <taxon>Leotiomycetes</taxon>
        <taxon>Helotiales</taxon>
        <taxon>Sclerotiniaceae</taxon>
        <taxon>Botrytis</taxon>
    </lineage>
</organism>
<comment type="caution">
    <text evidence="1">The sequence shown here is derived from an EMBL/GenBank/DDBJ whole genome shotgun (WGS) entry which is preliminary data.</text>
</comment>
<gene>
    <name evidence="1" type="ORF">EAE97_002381</name>
</gene>
<accession>A0A9P5IVC7</accession>
<dbReference type="GeneID" id="62145970"/>
<dbReference type="Proteomes" id="UP000710849">
    <property type="component" value="Unassembled WGS sequence"/>
</dbReference>
<evidence type="ECO:0000313" key="2">
    <source>
        <dbReference type="Proteomes" id="UP000710849"/>
    </source>
</evidence>
<proteinExistence type="predicted"/>
<protein>
    <submittedName>
        <fullName evidence="1">Uncharacterized protein</fullName>
    </submittedName>
</protein>